<dbReference type="Pfam" id="PF25954">
    <property type="entry name" value="Beta-barrel_RND_2"/>
    <property type="match status" value="1"/>
</dbReference>
<dbReference type="Proteomes" id="UP000295301">
    <property type="component" value="Unassembled WGS sequence"/>
</dbReference>
<organism evidence="9 10">
    <name type="scientific">Antarcticimicrobium luteum</name>
    <dbReference type="NCBI Taxonomy" id="2547397"/>
    <lineage>
        <taxon>Bacteria</taxon>
        <taxon>Pseudomonadati</taxon>
        <taxon>Pseudomonadota</taxon>
        <taxon>Alphaproteobacteria</taxon>
        <taxon>Rhodobacterales</taxon>
        <taxon>Paracoccaceae</taxon>
        <taxon>Antarcticimicrobium</taxon>
    </lineage>
</organism>
<keyword evidence="3" id="KW-0813">Transport</keyword>
<evidence type="ECO:0000259" key="6">
    <source>
        <dbReference type="Pfam" id="PF25917"/>
    </source>
</evidence>
<feature type="chain" id="PRO_5020465976" evidence="5">
    <location>
        <begin position="17"/>
        <end position="353"/>
    </location>
</feature>
<feature type="domain" description="Multidrug resistance protein MdtA-like barrel-sandwich hybrid" evidence="6">
    <location>
        <begin position="61"/>
        <end position="189"/>
    </location>
</feature>
<dbReference type="GO" id="GO:1990281">
    <property type="term" value="C:efflux pump complex"/>
    <property type="evidence" value="ECO:0007669"/>
    <property type="project" value="TreeGrafter"/>
</dbReference>
<comment type="subcellular location">
    <subcellularLocation>
        <location evidence="1">Cell envelope</location>
    </subcellularLocation>
</comment>
<dbReference type="OrthoDB" id="9813967at2"/>
<feature type="signal peptide" evidence="5">
    <location>
        <begin position="1"/>
        <end position="16"/>
    </location>
</feature>
<dbReference type="AlphaFoldDB" id="A0A4R5V1L8"/>
<dbReference type="NCBIfam" id="TIGR01730">
    <property type="entry name" value="RND_mfp"/>
    <property type="match status" value="1"/>
</dbReference>
<keyword evidence="10" id="KW-1185">Reference proteome</keyword>
<comment type="caution">
    <text evidence="9">The sequence shown here is derived from an EMBL/GenBank/DDBJ whole genome shotgun (WGS) entry which is preliminary data.</text>
</comment>
<keyword evidence="5" id="KW-0732">Signal</keyword>
<evidence type="ECO:0000256" key="5">
    <source>
        <dbReference type="SAM" id="SignalP"/>
    </source>
</evidence>
<dbReference type="PANTHER" id="PTHR30469:SF15">
    <property type="entry name" value="HLYD FAMILY OF SECRETION PROTEINS"/>
    <property type="match status" value="1"/>
</dbReference>
<sequence>MRIAVLLCLLALPAFAEDTAPSAAPPPRPVVSELADPRAGDRISFVGIVEARTETDLGFPMSGTIAERPVEVGDLVHAGDVLARLDPEDLEADVRAARAGVIVATAQLRTVRNAEERARTLSASGVGSATRLEDAERALTAAEARLEQAQAGLARAEDMRDFATMTAPEDGVVTQVFAEAGASLTGGQPVVRLAGTGTREIAIDVVEKDAATLSIGTVFDATLTANPEVTARATLTRVDPVAARTTRTRGLHLTLTDPPVGFRLGALVRVSPSAGADVGVILDRRAILDPDGAAAVWVVDRSTDTVHRTPVTLGRTIGPLVQITRGLAPGDEVVTKGINSLEDGQLVGPRVSE</sequence>
<name>A0A4R5V1L8_9RHOB</name>
<evidence type="ECO:0000256" key="1">
    <source>
        <dbReference type="ARBA" id="ARBA00004196"/>
    </source>
</evidence>
<evidence type="ECO:0000259" key="7">
    <source>
        <dbReference type="Pfam" id="PF25954"/>
    </source>
</evidence>
<proteinExistence type="inferred from homology"/>
<dbReference type="Gene3D" id="2.40.50.100">
    <property type="match status" value="1"/>
</dbReference>
<dbReference type="Pfam" id="PF25917">
    <property type="entry name" value="BSH_RND"/>
    <property type="match status" value="1"/>
</dbReference>
<protein>
    <submittedName>
        <fullName evidence="9">Efflux RND transporter periplasmic adaptor subunit</fullName>
    </submittedName>
</protein>
<dbReference type="InterPro" id="IPR058625">
    <property type="entry name" value="MdtA-like_BSH"/>
</dbReference>
<evidence type="ECO:0000313" key="10">
    <source>
        <dbReference type="Proteomes" id="UP000295301"/>
    </source>
</evidence>
<evidence type="ECO:0000256" key="4">
    <source>
        <dbReference type="SAM" id="Coils"/>
    </source>
</evidence>
<dbReference type="InterPro" id="IPR006143">
    <property type="entry name" value="RND_pump_MFP"/>
</dbReference>
<feature type="domain" description="Multidrug resistance protein MdtA-like C-terminal permuted SH3" evidence="8">
    <location>
        <begin position="290"/>
        <end position="339"/>
    </location>
</feature>
<accession>A0A4R5V1L8</accession>
<dbReference type="Pfam" id="PF25967">
    <property type="entry name" value="RND-MFP_C"/>
    <property type="match status" value="1"/>
</dbReference>
<dbReference type="PANTHER" id="PTHR30469">
    <property type="entry name" value="MULTIDRUG RESISTANCE PROTEIN MDTA"/>
    <property type="match status" value="1"/>
</dbReference>
<evidence type="ECO:0000256" key="3">
    <source>
        <dbReference type="ARBA" id="ARBA00022448"/>
    </source>
</evidence>
<dbReference type="EMBL" id="SMUV01000068">
    <property type="protein sequence ID" value="TDK45688.1"/>
    <property type="molecule type" value="Genomic_DNA"/>
</dbReference>
<feature type="coiled-coil region" evidence="4">
    <location>
        <begin position="132"/>
        <end position="159"/>
    </location>
</feature>
<feature type="domain" description="CusB-like beta-barrel" evidence="7">
    <location>
        <begin position="202"/>
        <end position="271"/>
    </location>
</feature>
<dbReference type="Gene3D" id="2.40.30.170">
    <property type="match status" value="1"/>
</dbReference>
<dbReference type="InterPro" id="IPR058792">
    <property type="entry name" value="Beta-barrel_RND_2"/>
</dbReference>
<dbReference type="Gene3D" id="1.10.287.470">
    <property type="entry name" value="Helix hairpin bin"/>
    <property type="match status" value="1"/>
</dbReference>
<dbReference type="SUPFAM" id="SSF111369">
    <property type="entry name" value="HlyD-like secretion proteins"/>
    <property type="match status" value="1"/>
</dbReference>
<dbReference type="Gene3D" id="2.40.420.20">
    <property type="match status" value="1"/>
</dbReference>
<reference evidence="9 10" key="1">
    <citation type="submission" date="2019-03" db="EMBL/GenBank/DDBJ databases">
        <title>Ruegeria lutea sp. nov., a novel strain, isolated from marine sediment, the Masan Bay, South Korea.</title>
        <authorList>
            <person name="Kim J."/>
            <person name="Kim D.-Y."/>
            <person name="Lee S.-S."/>
        </authorList>
    </citation>
    <scope>NUCLEOTIDE SEQUENCE [LARGE SCALE GENOMIC DNA]</scope>
    <source>
        <strain evidence="9 10">318-1</strain>
    </source>
</reference>
<comment type="similarity">
    <text evidence="2">Belongs to the membrane fusion protein (MFP) (TC 8.A.1) family.</text>
</comment>
<evidence type="ECO:0000259" key="8">
    <source>
        <dbReference type="Pfam" id="PF25967"/>
    </source>
</evidence>
<dbReference type="GO" id="GO:0015562">
    <property type="term" value="F:efflux transmembrane transporter activity"/>
    <property type="evidence" value="ECO:0007669"/>
    <property type="project" value="TreeGrafter"/>
</dbReference>
<evidence type="ECO:0000256" key="2">
    <source>
        <dbReference type="ARBA" id="ARBA00009477"/>
    </source>
</evidence>
<dbReference type="RefSeq" id="WP_133360303.1">
    <property type="nucleotide sequence ID" value="NZ_SMUV01000068.1"/>
</dbReference>
<dbReference type="InterPro" id="IPR058627">
    <property type="entry name" value="MdtA-like_C"/>
</dbReference>
<gene>
    <name evidence="9" type="ORF">E1832_13580</name>
</gene>
<keyword evidence="4" id="KW-0175">Coiled coil</keyword>
<evidence type="ECO:0000313" key="9">
    <source>
        <dbReference type="EMBL" id="TDK45688.1"/>
    </source>
</evidence>